<gene>
    <name evidence="2" type="ORF">AB1207_11325</name>
</gene>
<keyword evidence="2" id="KW-0378">Hydrolase</keyword>
<dbReference type="RefSeq" id="WP_367638373.1">
    <property type="nucleotide sequence ID" value="NZ_JBFNQN010000007.1"/>
</dbReference>
<dbReference type="InterPro" id="IPR012296">
    <property type="entry name" value="Nuclease_put_TT1808"/>
</dbReference>
<evidence type="ECO:0000313" key="3">
    <source>
        <dbReference type="Proteomes" id="UP001555826"/>
    </source>
</evidence>
<dbReference type="InterPro" id="IPR011335">
    <property type="entry name" value="Restrct_endonuc-II-like"/>
</dbReference>
<dbReference type="PANTHER" id="PTHR35400">
    <property type="entry name" value="SLR1083 PROTEIN"/>
    <property type="match status" value="1"/>
</dbReference>
<proteinExistence type="predicted"/>
<dbReference type="GO" id="GO:0004519">
    <property type="term" value="F:endonuclease activity"/>
    <property type="evidence" value="ECO:0007669"/>
    <property type="project" value="UniProtKB-KW"/>
</dbReference>
<keyword evidence="2" id="KW-0255">Endonuclease</keyword>
<dbReference type="EMBL" id="JBFNQN010000007">
    <property type="protein sequence ID" value="MEW9265340.1"/>
    <property type="molecule type" value="Genomic_DNA"/>
</dbReference>
<evidence type="ECO:0000313" key="2">
    <source>
        <dbReference type="EMBL" id="MEW9265340.1"/>
    </source>
</evidence>
<dbReference type="SUPFAM" id="SSF52980">
    <property type="entry name" value="Restriction endonuclease-like"/>
    <property type="match status" value="1"/>
</dbReference>
<keyword evidence="3" id="KW-1185">Reference proteome</keyword>
<dbReference type="Proteomes" id="UP001555826">
    <property type="component" value="Unassembled WGS sequence"/>
</dbReference>
<dbReference type="PANTHER" id="PTHR35400:SF3">
    <property type="entry name" value="SLL1072 PROTEIN"/>
    <property type="match status" value="1"/>
</dbReference>
<dbReference type="CDD" id="cd06260">
    <property type="entry name" value="DUF820-like"/>
    <property type="match status" value="1"/>
</dbReference>
<feature type="domain" description="Putative restriction endonuclease" evidence="1">
    <location>
        <begin position="19"/>
        <end position="176"/>
    </location>
</feature>
<dbReference type="Gene3D" id="3.90.1570.10">
    <property type="entry name" value="tt1808, chain A"/>
    <property type="match status" value="1"/>
</dbReference>
<dbReference type="Pfam" id="PF05685">
    <property type="entry name" value="Uma2"/>
    <property type="match status" value="1"/>
</dbReference>
<comment type="caution">
    <text evidence="2">The sequence shown here is derived from an EMBL/GenBank/DDBJ whole genome shotgun (WGS) entry which is preliminary data.</text>
</comment>
<organism evidence="2 3">
    <name type="scientific">Kineococcus endophyticus</name>
    <dbReference type="NCBI Taxonomy" id="1181883"/>
    <lineage>
        <taxon>Bacteria</taxon>
        <taxon>Bacillati</taxon>
        <taxon>Actinomycetota</taxon>
        <taxon>Actinomycetes</taxon>
        <taxon>Kineosporiales</taxon>
        <taxon>Kineosporiaceae</taxon>
        <taxon>Kineococcus</taxon>
    </lineage>
</organism>
<keyword evidence="2" id="KW-0540">Nuclease</keyword>
<accession>A0ABV3P6T5</accession>
<dbReference type="InterPro" id="IPR008538">
    <property type="entry name" value="Uma2"/>
</dbReference>
<protein>
    <submittedName>
        <fullName evidence="2">Uma2 family endonuclease</fullName>
    </submittedName>
</protein>
<name>A0ABV3P6T5_9ACTN</name>
<evidence type="ECO:0000259" key="1">
    <source>
        <dbReference type="Pfam" id="PF05685"/>
    </source>
</evidence>
<sequence>MAAELSGAAVSLLHREWVFEDLLALPDDGYRYEILDGQLIVTPPPSVLHQDVIDNLRTVLLGRVPEGWRLKTGVGVRMPRLGPERYVIPDLLATAGPRPERYYEPEAVRLVVEVASASTELRDAGSKKALYEAHGIPTYLLVDPAARTLTAWELDGGAYRTAWQMTDDVPGRDLLAGVRLGELTAEPH</sequence>
<reference evidence="2 3" key="1">
    <citation type="submission" date="2024-07" db="EMBL/GenBank/DDBJ databases">
        <authorList>
            <person name="Thanompreechachai J."/>
            <person name="Duangmal K."/>
        </authorList>
    </citation>
    <scope>NUCLEOTIDE SEQUENCE [LARGE SCALE GENOMIC DNA]</scope>
    <source>
        <strain evidence="2 3">KCTC 19886</strain>
    </source>
</reference>